<accession>A0A915DJX0</accession>
<proteinExistence type="predicted"/>
<dbReference type="Proteomes" id="UP000887574">
    <property type="component" value="Unplaced"/>
</dbReference>
<evidence type="ECO:0000313" key="2">
    <source>
        <dbReference type="Proteomes" id="UP000887574"/>
    </source>
</evidence>
<keyword evidence="1" id="KW-1133">Transmembrane helix</keyword>
<dbReference type="SUPFAM" id="SSF90112">
    <property type="entry name" value="Neurotransmitter-gated ion-channel transmembrane pore"/>
    <property type="match status" value="1"/>
</dbReference>
<sequence>MIQPLHQCSKCPLCHRSTTKTRNRNDQCPDKALVELGKRHSVMGVLNTHRKSHDDTARGGQPGGVASMISADIISMKRRRQCSLEWEFIATILDRVFLILFTLTVLTVTAGMMVTGRVAQLHYEQLAKELIFFAN</sequence>
<dbReference type="GO" id="GO:0016020">
    <property type="term" value="C:membrane"/>
    <property type="evidence" value="ECO:0007669"/>
    <property type="project" value="InterPro"/>
</dbReference>
<evidence type="ECO:0000313" key="3">
    <source>
        <dbReference type="WBParaSite" id="jg20821"/>
    </source>
</evidence>
<dbReference type="Gene3D" id="1.20.58.390">
    <property type="entry name" value="Neurotransmitter-gated ion-channel transmembrane domain"/>
    <property type="match status" value="1"/>
</dbReference>
<name>A0A915DJX0_9BILA</name>
<dbReference type="WBParaSite" id="jg20821">
    <property type="protein sequence ID" value="jg20821"/>
    <property type="gene ID" value="jg20821"/>
</dbReference>
<dbReference type="GO" id="GO:0006811">
    <property type="term" value="P:monoatomic ion transport"/>
    <property type="evidence" value="ECO:0007669"/>
    <property type="project" value="InterPro"/>
</dbReference>
<keyword evidence="1" id="KW-0472">Membrane</keyword>
<dbReference type="InterPro" id="IPR036719">
    <property type="entry name" value="Neuro-gated_channel_TM_sf"/>
</dbReference>
<feature type="transmembrane region" description="Helical" evidence="1">
    <location>
        <begin position="86"/>
        <end position="114"/>
    </location>
</feature>
<reference evidence="3" key="1">
    <citation type="submission" date="2022-11" db="UniProtKB">
        <authorList>
            <consortium name="WormBaseParasite"/>
        </authorList>
    </citation>
    <scope>IDENTIFICATION</scope>
</reference>
<keyword evidence="1" id="KW-0812">Transmembrane</keyword>
<keyword evidence="2" id="KW-1185">Reference proteome</keyword>
<dbReference type="InterPro" id="IPR038050">
    <property type="entry name" value="Neuro_actylchol_rec"/>
</dbReference>
<protein>
    <submittedName>
        <fullName evidence="3">Uncharacterized protein</fullName>
    </submittedName>
</protein>
<dbReference type="AlphaFoldDB" id="A0A915DJX0"/>
<evidence type="ECO:0000256" key="1">
    <source>
        <dbReference type="SAM" id="Phobius"/>
    </source>
</evidence>
<organism evidence="2 3">
    <name type="scientific">Ditylenchus dipsaci</name>
    <dbReference type="NCBI Taxonomy" id="166011"/>
    <lineage>
        <taxon>Eukaryota</taxon>
        <taxon>Metazoa</taxon>
        <taxon>Ecdysozoa</taxon>
        <taxon>Nematoda</taxon>
        <taxon>Chromadorea</taxon>
        <taxon>Rhabditida</taxon>
        <taxon>Tylenchina</taxon>
        <taxon>Tylenchomorpha</taxon>
        <taxon>Sphaerularioidea</taxon>
        <taxon>Anguinidae</taxon>
        <taxon>Anguininae</taxon>
        <taxon>Ditylenchus</taxon>
    </lineage>
</organism>